<dbReference type="GO" id="GO:0006310">
    <property type="term" value="P:DNA recombination"/>
    <property type="evidence" value="ECO:0007669"/>
    <property type="project" value="InterPro"/>
</dbReference>
<proteinExistence type="predicted"/>
<dbReference type="AlphaFoldDB" id="A0A3G6JH64"/>
<organism evidence="1">
    <name type="scientific">Lactobacillus delbrueckii subsp. lactis</name>
    <dbReference type="NCBI Taxonomy" id="29397"/>
    <lineage>
        <taxon>Bacteria</taxon>
        <taxon>Bacillati</taxon>
        <taxon>Bacillota</taxon>
        <taxon>Bacilli</taxon>
        <taxon>Lactobacillales</taxon>
        <taxon>Lactobacillaceae</taxon>
        <taxon>Lactobacillus</taxon>
    </lineage>
</organism>
<dbReference type="InterPro" id="IPR008822">
    <property type="entry name" value="Endonuclease_RusA-like"/>
</dbReference>
<accession>A0A3G6JH64</accession>
<sequence length="116" mass="12723">MKSWRAMSMSSIDVTIPDGKAVEDCVKQAYLGKPIEMPVKLTIRAVSAIPRSYTANHAEACLAGLEWPSKRLDVSQVCKSLEGLAYDDIKRVAMIDAAKVYGGENKIDVKVEALCY</sequence>
<gene>
    <name evidence="1" type="ORF">DQL93_04920</name>
</gene>
<reference evidence="1" key="1">
    <citation type="submission" date="2018-07" db="EMBL/GenBank/DDBJ databases">
        <authorList>
            <person name="Somerville V."/>
        </authorList>
    </citation>
    <scope>NUCLEOTIDE SEQUENCE</scope>
    <source>
        <strain evidence="1">NWC_2_2</strain>
    </source>
</reference>
<dbReference type="GO" id="GO:0006281">
    <property type="term" value="P:DNA repair"/>
    <property type="evidence" value="ECO:0007669"/>
    <property type="project" value="InterPro"/>
</dbReference>
<name>A0A3G6JH64_LACDL</name>
<dbReference type="GO" id="GO:0000287">
    <property type="term" value="F:magnesium ion binding"/>
    <property type="evidence" value="ECO:0007669"/>
    <property type="project" value="InterPro"/>
</dbReference>
<dbReference type="Pfam" id="PF05866">
    <property type="entry name" value="RusA"/>
    <property type="match status" value="1"/>
</dbReference>
<dbReference type="EMBL" id="CP031023">
    <property type="protein sequence ID" value="AZA15960.1"/>
    <property type="molecule type" value="Genomic_DNA"/>
</dbReference>
<evidence type="ECO:0000313" key="1">
    <source>
        <dbReference type="EMBL" id="AZA15960.1"/>
    </source>
</evidence>
<protein>
    <submittedName>
        <fullName evidence="1">RusA family crossover junction endodeoxyribonuclease</fullName>
    </submittedName>
</protein>